<evidence type="ECO:0000313" key="1">
    <source>
        <dbReference type="EMBL" id="GBM33232.1"/>
    </source>
</evidence>
<reference evidence="1 2" key="1">
    <citation type="journal article" date="2019" name="Sci. Rep.">
        <title>Orb-weaving spider Araneus ventricosus genome elucidates the spidroin gene catalogue.</title>
        <authorList>
            <person name="Kono N."/>
            <person name="Nakamura H."/>
            <person name="Ohtoshi R."/>
            <person name="Moran D.A.P."/>
            <person name="Shinohara A."/>
            <person name="Yoshida Y."/>
            <person name="Fujiwara M."/>
            <person name="Mori M."/>
            <person name="Tomita M."/>
            <person name="Arakawa K."/>
        </authorList>
    </citation>
    <scope>NUCLEOTIDE SEQUENCE [LARGE SCALE GENOMIC DNA]</scope>
</reference>
<comment type="caution">
    <text evidence="1">The sequence shown here is derived from an EMBL/GenBank/DDBJ whole genome shotgun (WGS) entry which is preliminary data.</text>
</comment>
<gene>
    <name evidence="1" type="ORF">AVEN_91632_1</name>
</gene>
<name>A0A4Y2EVD9_ARAVE</name>
<accession>A0A4Y2EVD9</accession>
<protein>
    <submittedName>
        <fullName evidence="1">Uncharacterized protein</fullName>
    </submittedName>
</protein>
<dbReference type="Proteomes" id="UP000499080">
    <property type="component" value="Unassembled WGS sequence"/>
</dbReference>
<organism evidence="1 2">
    <name type="scientific">Araneus ventricosus</name>
    <name type="common">Orbweaver spider</name>
    <name type="synonym">Epeira ventricosa</name>
    <dbReference type="NCBI Taxonomy" id="182803"/>
    <lineage>
        <taxon>Eukaryota</taxon>
        <taxon>Metazoa</taxon>
        <taxon>Ecdysozoa</taxon>
        <taxon>Arthropoda</taxon>
        <taxon>Chelicerata</taxon>
        <taxon>Arachnida</taxon>
        <taxon>Araneae</taxon>
        <taxon>Araneomorphae</taxon>
        <taxon>Entelegynae</taxon>
        <taxon>Araneoidea</taxon>
        <taxon>Araneidae</taxon>
        <taxon>Araneus</taxon>
    </lineage>
</organism>
<evidence type="ECO:0000313" key="2">
    <source>
        <dbReference type="Proteomes" id="UP000499080"/>
    </source>
</evidence>
<keyword evidence="2" id="KW-1185">Reference proteome</keyword>
<dbReference type="OrthoDB" id="27832at2759"/>
<sequence length="221" mass="24576">MASTVSGFYPTTSDILIRFEVRNLIPPKINRACESGEFEICHLQLGATVPRLEKISTSEPEGSRFQQRFAAYGLLRINSEIEGQATSCKSGAEVVRGGAGSAVDFKYGRKQETDDEKKENVILMLESEDEDFGSFQKEMEAAEMEKLIYLGSSIADFSTSMFILIDNFGGAKIKAHYSYVFGIQEVDGGEYDMTDLRTINLAKLKIDSVVNDQFPIFSRVS</sequence>
<dbReference type="AlphaFoldDB" id="A0A4Y2EVD9"/>
<proteinExistence type="predicted"/>
<dbReference type="EMBL" id="BGPR01000729">
    <property type="protein sequence ID" value="GBM33232.1"/>
    <property type="molecule type" value="Genomic_DNA"/>
</dbReference>